<reference evidence="2 3" key="1">
    <citation type="journal article" date="2022" name="Nat. Ecol. Evol.">
        <title>A masculinizing supergene underlies an exaggerated male reproductive morph in a spider.</title>
        <authorList>
            <person name="Hendrickx F."/>
            <person name="De Corte Z."/>
            <person name="Sonet G."/>
            <person name="Van Belleghem S.M."/>
            <person name="Kostlbacher S."/>
            <person name="Vangestel C."/>
        </authorList>
    </citation>
    <scope>NUCLEOTIDE SEQUENCE [LARGE SCALE GENOMIC DNA]</scope>
    <source>
        <strain evidence="2">W744_W776</strain>
    </source>
</reference>
<accession>A0AAV6TY38</accession>
<sequence length="128" mass="13663">MVTPGSTLDTQVVRLVAPETPDASMEVLSFEKEPGENSGASIESPLVSELPVFCLPLEPEPSIWSNPGLLDAMNSNSKEREPEEEMAGWNGSYTTVPASHEVVLQHGDKTVSAMTLDPNGARLVTGEV</sequence>
<proteinExistence type="predicted"/>
<evidence type="ECO:0000313" key="3">
    <source>
        <dbReference type="Proteomes" id="UP000827092"/>
    </source>
</evidence>
<dbReference type="AlphaFoldDB" id="A0AAV6TY38"/>
<feature type="region of interest" description="Disordered" evidence="1">
    <location>
        <begin position="64"/>
        <end position="93"/>
    </location>
</feature>
<evidence type="ECO:0000313" key="2">
    <source>
        <dbReference type="EMBL" id="KAG8176195.1"/>
    </source>
</evidence>
<dbReference type="EMBL" id="JAFNEN010000911">
    <property type="protein sequence ID" value="KAG8176195.1"/>
    <property type="molecule type" value="Genomic_DNA"/>
</dbReference>
<evidence type="ECO:0000256" key="1">
    <source>
        <dbReference type="SAM" id="MobiDB-lite"/>
    </source>
</evidence>
<organism evidence="2 3">
    <name type="scientific">Oedothorax gibbosus</name>
    <dbReference type="NCBI Taxonomy" id="931172"/>
    <lineage>
        <taxon>Eukaryota</taxon>
        <taxon>Metazoa</taxon>
        <taxon>Ecdysozoa</taxon>
        <taxon>Arthropoda</taxon>
        <taxon>Chelicerata</taxon>
        <taxon>Arachnida</taxon>
        <taxon>Araneae</taxon>
        <taxon>Araneomorphae</taxon>
        <taxon>Entelegynae</taxon>
        <taxon>Araneoidea</taxon>
        <taxon>Linyphiidae</taxon>
        <taxon>Erigoninae</taxon>
        <taxon>Oedothorax</taxon>
    </lineage>
</organism>
<protein>
    <submittedName>
        <fullName evidence="2">Uncharacterized protein</fullName>
    </submittedName>
</protein>
<name>A0AAV6TY38_9ARAC</name>
<gene>
    <name evidence="2" type="ORF">JTE90_004733</name>
</gene>
<keyword evidence="3" id="KW-1185">Reference proteome</keyword>
<comment type="caution">
    <text evidence="2">The sequence shown here is derived from an EMBL/GenBank/DDBJ whole genome shotgun (WGS) entry which is preliminary data.</text>
</comment>
<dbReference type="Proteomes" id="UP000827092">
    <property type="component" value="Unassembled WGS sequence"/>
</dbReference>